<evidence type="ECO:0000256" key="1">
    <source>
        <dbReference type="SAM" id="MobiDB-lite"/>
    </source>
</evidence>
<accession>A0ABS8TBR5</accession>
<organism evidence="2 3">
    <name type="scientific">Datura stramonium</name>
    <name type="common">Jimsonweed</name>
    <name type="synonym">Common thornapple</name>
    <dbReference type="NCBI Taxonomy" id="4076"/>
    <lineage>
        <taxon>Eukaryota</taxon>
        <taxon>Viridiplantae</taxon>
        <taxon>Streptophyta</taxon>
        <taxon>Embryophyta</taxon>
        <taxon>Tracheophyta</taxon>
        <taxon>Spermatophyta</taxon>
        <taxon>Magnoliopsida</taxon>
        <taxon>eudicotyledons</taxon>
        <taxon>Gunneridae</taxon>
        <taxon>Pentapetalae</taxon>
        <taxon>asterids</taxon>
        <taxon>lamiids</taxon>
        <taxon>Solanales</taxon>
        <taxon>Solanaceae</taxon>
        <taxon>Solanoideae</taxon>
        <taxon>Datureae</taxon>
        <taxon>Datura</taxon>
    </lineage>
</organism>
<reference evidence="2 3" key="1">
    <citation type="journal article" date="2021" name="BMC Genomics">
        <title>Datura genome reveals duplications of psychoactive alkaloid biosynthetic genes and high mutation rate following tissue culture.</title>
        <authorList>
            <person name="Rajewski A."/>
            <person name="Carter-House D."/>
            <person name="Stajich J."/>
            <person name="Litt A."/>
        </authorList>
    </citation>
    <scope>NUCLEOTIDE SEQUENCE [LARGE SCALE GENOMIC DNA]</scope>
    <source>
        <strain evidence="2">AR-01</strain>
    </source>
</reference>
<feature type="compositionally biased region" description="Basic and acidic residues" evidence="1">
    <location>
        <begin position="342"/>
        <end position="358"/>
    </location>
</feature>
<protein>
    <submittedName>
        <fullName evidence="2">Uncharacterized protein</fullName>
    </submittedName>
</protein>
<dbReference type="Proteomes" id="UP000823775">
    <property type="component" value="Unassembled WGS sequence"/>
</dbReference>
<name>A0ABS8TBR5_DATST</name>
<sequence>MDSRFLNRGRGIITRIHPKNQAYTGMIRGEIVNRELEESLRSAKEDEEKRVELRCKRGEDAIRFNAIPEMKERFFDGMHNWNFNEEWKFSLNGIEEYFPDILRQIKERYWEILQYLQAVIASHWSMDFMHRMGLLRNIKSNWSTETETMPGKDATNYLAKLENPGNHYTWIASLIAAGTPSWVSNGSQIYKSDLNIQTKQWLGSRLTPSKNDNEIRDRAQQAHTSFPFPVLVMNICRDACVPEIERIEEYIWANQVLDITKIQDEMNPKLKKRKREPMHRVSELEGIGVRETLAALKADMIKVNTDVQQLQLNLSIFDALLPEDEGFEDERVDTDEEEMEDDHVTRELDEERKVELVV</sequence>
<comment type="caution">
    <text evidence="2">The sequence shown here is derived from an EMBL/GenBank/DDBJ whole genome shotgun (WGS) entry which is preliminary data.</text>
</comment>
<dbReference type="EMBL" id="JACEIK010001323">
    <property type="protein sequence ID" value="MCD7468363.1"/>
    <property type="molecule type" value="Genomic_DNA"/>
</dbReference>
<evidence type="ECO:0000313" key="3">
    <source>
        <dbReference type="Proteomes" id="UP000823775"/>
    </source>
</evidence>
<keyword evidence="3" id="KW-1185">Reference proteome</keyword>
<feature type="compositionally biased region" description="Acidic residues" evidence="1">
    <location>
        <begin position="327"/>
        <end position="341"/>
    </location>
</feature>
<feature type="region of interest" description="Disordered" evidence="1">
    <location>
        <begin position="327"/>
        <end position="358"/>
    </location>
</feature>
<gene>
    <name evidence="2" type="ORF">HAX54_006451</name>
</gene>
<evidence type="ECO:0000313" key="2">
    <source>
        <dbReference type="EMBL" id="MCD7468363.1"/>
    </source>
</evidence>
<proteinExistence type="predicted"/>